<dbReference type="InterPro" id="IPR012337">
    <property type="entry name" value="RNaseH-like_sf"/>
</dbReference>
<dbReference type="OrthoDB" id="6380082at2759"/>
<feature type="region of interest" description="Disordered" evidence="1">
    <location>
        <begin position="1"/>
        <end position="35"/>
    </location>
</feature>
<dbReference type="Proteomes" id="UP000595437">
    <property type="component" value="Chromosome 2"/>
</dbReference>
<proteinExistence type="predicted"/>
<feature type="compositionally biased region" description="Basic and acidic residues" evidence="1">
    <location>
        <begin position="258"/>
        <end position="283"/>
    </location>
</feature>
<keyword evidence="4" id="KW-1185">Reference proteome</keyword>
<dbReference type="EMBL" id="CP045891">
    <property type="protein sequence ID" value="QQP58580.1"/>
    <property type="molecule type" value="Genomic_DNA"/>
</dbReference>
<sequence length="997" mass="113959">MPYQHSPKASQAGGPDESDLPQQLHEGAAGRLTGQREDLQRGAIEDQDNKVTTMTLEEQKAALRRSIGILKGAITRLSKQLKADLAAGTRVSRTCIRYRLIELKSSSEVLHRTHVMYLSLNLTVEEVLKAGEDEIVSQEIVELIVKVEEHLKDRVEESLTSLREIGDVWIRKFAEESREVFHEELFHYKDEGSTEGEAHWERVSDEEALREETRQREAEERQRALERLKAEHTKRAEETHDEMERLQRECTAKVERLRREQETAEKSMKEVEQSLREERKEGSAKWVPSESSLGKKCSIAVRDRPSQSGEEHGTEETAFRVKRFFYMDDYSYSHDSEEDAIRISIGLVNALKEGNFNLKKWSSNSANILNVVGGANLTERIIGEEEAKVLGLRWNTKKDTLDCTLKNFSEQNTAFTRRGLLSKLAQIFDPLGLAAPFVIQGKNRYILMQQLMLRDTGWDDPIECEDEDWWIAWIRSAKGLLEINLPRCFIPRESSDVELHVFCDASEEAFAGVCYIRRVVGNEGGVCFVLGKTRVAPKRAISVARLELNAALLGARLAKYVQEALRVQFQRRTFWTDSAVVRSWLRATASFYKPFVSHRVGEIQELTEPDEWRHVPGKKNPADAATRSVSSEATLPKVWLRGPDFLTEPEELPVKWTAEEIKPKLEAYKLDMSSKKDEDWYEGISSIEEALRKGMEEFGEVDQKVVLGSLLQKSQEHSYGEEIKALREGRHLDRRSKILGLSPTLHRDLLRIGGRVARAVVPYEQRHPIILDPKHKLTDLIVGDLHQKGSHAGVNHTLADLRKEYWVVNGREAVKRAKRRCLFCQKQTAKPMQQLMGDLPRERLAVFELLFSNTAVDVFGPYHILISRNKTEKRWGCLFTCLTTRAVHIEVARSLSGENYLIVHYNFVNLRGRPRVMRSDNATNFVEAAKKLRSEEGPSELSGGTEWIFQPPGAPHWGGAHEALVKSEKRAMTNLIEEEQGCHRHLREDELRSLFVS</sequence>
<evidence type="ECO:0000313" key="4">
    <source>
        <dbReference type="Proteomes" id="UP000595437"/>
    </source>
</evidence>
<dbReference type="Gene3D" id="1.10.340.70">
    <property type="match status" value="1"/>
</dbReference>
<protein>
    <submittedName>
        <fullName evidence="3">Gag-pol polyprotein</fullName>
    </submittedName>
</protein>
<organism evidence="3 4">
    <name type="scientific">Caligus rogercresseyi</name>
    <name type="common">Sea louse</name>
    <dbReference type="NCBI Taxonomy" id="217165"/>
    <lineage>
        <taxon>Eukaryota</taxon>
        <taxon>Metazoa</taxon>
        <taxon>Ecdysozoa</taxon>
        <taxon>Arthropoda</taxon>
        <taxon>Crustacea</taxon>
        <taxon>Multicrustacea</taxon>
        <taxon>Hexanauplia</taxon>
        <taxon>Copepoda</taxon>
        <taxon>Siphonostomatoida</taxon>
        <taxon>Caligidae</taxon>
        <taxon>Caligus</taxon>
    </lineage>
</organism>
<reference evidence="4" key="1">
    <citation type="submission" date="2021-01" db="EMBL/GenBank/DDBJ databases">
        <title>Caligus Genome Assembly.</title>
        <authorList>
            <person name="Gallardo-Escarate C."/>
        </authorList>
    </citation>
    <scope>NUCLEOTIDE SEQUENCE [LARGE SCALE GENOMIC DNA]</scope>
</reference>
<dbReference type="InterPro" id="IPR041588">
    <property type="entry name" value="Integrase_H2C2"/>
</dbReference>
<evidence type="ECO:0000256" key="1">
    <source>
        <dbReference type="SAM" id="MobiDB-lite"/>
    </source>
</evidence>
<dbReference type="InterPro" id="IPR036397">
    <property type="entry name" value="RNaseH_sf"/>
</dbReference>
<dbReference type="GO" id="GO:0003676">
    <property type="term" value="F:nucleic acid binding"/>
    <property type="evidence" value="ECO:0007669"/>
    <property type="project" value="InterPro"/>
</dbReference>
<feature type="non-terminal residue" evidence="3">
    <location>
        <position position="997"/>
    </location>
</feature>
<dbReference type="SUPFAM" id="SSF53098">
    <property type="entry name" value="Ribonuclease H-like"/>
    <property type="match status" value="1"/>
</dbReference>
<dbReference type="InterPro" id="IPR008042">
    <property type="entry name" value="Retrotrans_Pao"/>
</dbReference>
<gene>
    <name evidence="3" type="ORF">FKW44_003948</name>
</gene>
<accession>A0A7T8QXC7</accession>
<dbReference type="PANTHER" id="PTHR47331">
    <property type="entry name" value="PHD-TYPE DOMAIN-CONTAINING PROTEIN"/>
    <property type="match status" value="1"/>
</dbReference>
<feature type="region of interest" description="Disordered" evidence="1">
    <location>
        <begin position="192"/>
        <end position="222"/>
    </location>
</feature>
<dbReference type="AlphaFoldDB" id="A0A7T8QXC7"/>
<feature type="region of interest" description="Disordered" evidence="1">
    <location>
        <begin position="258"/>
        <end position="287"/>
    </location>
</feature>
<dbReference type="Pfam" id="PF17921">
    <property type="entry name" value="Integrase_H2C2"/>
    <property type="match status" value="1"/>
</dbReference>
<dbReference type="Pfam" id="PF05380">
    <property type="entry name" value="Peptidase_A17"/>
    <property type="match status" value="1"/>
</dbReference>
<feature type="domain" description="Integrase zinc-binding" evidence="2">
    <location>
        <begin position="774"/>
        <end position="828"/>
    </location>
</feature>
<name>A0A7T8QXC7_CALRO</name>
<evidence type="ECO:0000313" key="3">
    <source>
        <dbReference type="EMBL" id="QQP58580.1"/>
    </source>
</evidence>
<evidence type="ECO:0000259" key="2">
    <source>
        <dbReference type="Pfam" id="PF17921"/>
    </source>
</evidence>
<dbReference type="Gene3D" id="3.30.420.10">
    <property type="entry name" value="Ribonuclease H-like superfamily/Ribonuclease H"/>
    <property type="match status" value="1"/>
</dbReference>